<dbReference type="PANTHER" id="PTHR42106:SF1">
    <property type="match status" value="1"/>
</dbReference>
<organism evidence="4 5">
    <name type="scientific">Friedmanniomyces endolithicus</name>
    <dbReference type="NCBI Taxonomy" id="329885"/>
    <lineage>
        <taxon>Eukaryota</taxon>
        <taxon>Fungi</taxon>
        <taxon>Dikarya</taxon>
        <taxon>Ascomycota</taxon>
        <taxon>Pezizomycotina</taxon>
        <taxon>Dothideomycetes</taxon>
        <taxon>Dothideomycetidae</taxon>
        <taxon>Mycosphaerellales</taxon>
        <taxon>Teratosphaeriaceae</taxon>
        <taxon>Friedmanniomyces</taxon>
    </lineage>
</organism>
<dbReference type="OrthoDB" id="340550at2759"/>
<comment type="caution">
    <text evidence="4">The sequence shown here is derived from an EMBL/GenBank/DDBJ whole genome shotgun (WGS) entry which is preliminary data.</text>
</comment>
<dbReference type="GO" id="GO:0007034">
    <property type="term" value="P:vacuolar transport"/>
    <property type="evidence" value="ECO:0007669"/>
    <property type="project" value="UniProtKB-ARBA"/>
</dbReference>
<feature type="region of interest" description="Disordered" evidence="2">
    <location>
        <begin position="336"/>
        <end position="371"/>
    </location>
</feature>
<dbReference type="AlphaFoldDB" id="A0A4U0UJD1"/>
<feature type="compositionally biased region" description="Low complexity" evidence="2">
    <location>
        <begin position="288"/>
        <end position="299"/>
    </location>
</feature>
<feature type="compositionally biased region" description="Basic and acidic residues" evidence="2">
    <location>
        <begin position="1079"/>
        <end position="1090"/>
    </location>
</feature>
<feature type="region of interest" description="Disordered" evidence="2">
    <location>
        <begin position="1"/>
        <end position="65"/>
    </location>
</feature>
<feature type="region of interest" description="Disordered" evidence="2">
    <location>
        <begin position="535"/>
        <end position="565"/>
    </location>
</feature>
<dbReference type="InterPro" id="IPR002014">
    <property type="entry name" value="VHS_dom"/>
</dbReference>
<feature type="region of interest" description="Disordered" evidence="2">
    <location>
        <begin position="233"/>
        <end position="260"/>
    </location>
</feature>
<dbReference type="SMART" id="SM00288">
    <property type="entry name" value="VHS"/>
    <property type="match status" value="1"/>
</dbReference>
<comment type="subunit">
    <text evidence="1">Component of the ESCRT-0 complex composed of HSE1 and VPS27.</text>
</comment>
<dbReference type="GO" id="GO:0006897">
    <property type="term" value="P:endocytosis"/>
    <property type="evidence" value="ECO:0007669"/>
    <property type="project" value="InterPro"/>
</dbReference>
<feature type="region of interest" description="Disordered" evidence="2">
    <location>
        <begin position="188"/>
        <end position="220"/>
    </location>
</feature>
<protein>
    <recommendedName>
        <fullName evidence="3">VHS domain-containing protein</fullName>
    </recommendedName>
</protein>
<dbReference type="SUPFAM" id="SSF48464">
    <property type="entry name" value="ENTH/VHS domain"/>
    <property type="match status" value="1"/>
</dbReference>
<dbReference type="CDD" id="cd16980">
    <property type="entry name" value="VHS_Lsb5"/>
    <property type="match status" value="1"/>
</dbReference>
<dbReference type="Proteomes" id="UP000310066">
    <property type="component" value="Unassembled WGS sequence"/>
</dbReference>
<feature type="compositionally biased region" description="Basic and acidic residues" evidence="2">
    <location>
        <begin position="413"/>
        <end position="429"/>
    </location>
</feature>
<proteinExistence type="predicted"/>
<evidence type="ECO:0000313" key="4">
    <source>
        <dbReference type="EMBL" id="TKA35793.1"/>
    </source>
</evidence>
<feature type="compositionally biased region" description="Polar residues" evidence="2">
    <location>
        <begin position="14"/>
        <end position="28"/>
    </location>
</feature>
<dbReference type="STRING" id="329885.A0A4U0UJD1"/>
<feature type="domain" description="VHS" evidence="3">
    <location>
        <begin position="688"/>
        <end position="811"/>
    </location>
</feature>
<feature type="compositionally biased region" description="Low complexity" evidence="2">
    <location>
        <begin position="842"/>
        <end position="876"/>
    </location>
</feature>
<feature type="region of interest" description="Disordered" evidence="2">
    <location>
        <begin position="413"/>
        <end position="439"/>
    </location>
</feature>
<feature type="compositionally biased region" description="Acidic residues" evidence="2">
    <location>
        <begin position="207"/>
        <end position="220"/>
    </location>
</feature>
<feature type="region of interest" description="Disordered" evidence="2">
    <location>
        <begin position="990"/>
        <end position="1090"/>
    </location>
</feature>
<feature type="compositionally biased region" description="Low complexity" evidence="2">
    <location>
        <begin position="538"/>
        <end position="553"/>
    </location>
</feature>
<dbReference type="SUPFAM" id="SSF89009">
    <property type="entry name" value="GAT-like domain"/>
    <property type="match status" value="1"/>
</dbReference>
<evidence type="ECO:0000256" key="2">
    <source>
        <dbReference type="SAM" id="MobiDB-lite"/>
    </source>
</evidence>
<feature type="compositionally biased region" description="Low complexity" evidence="2">
    <location>
        <begin position="188"/>
        <end position="206"/>
    </location>
</feature>
<feature type="compositionally biased region" description="Basic and acidic residues" evidence="2">
    <location>
        <begin position="32"/>
        <end position="45"/>
    </location>
</feature>
<dbReference type="PROSITE" id="PS50179">
    <property type="entry name" value="VHS"/>
    <property type="match status" value="1"/>
</dbReference>
<dbReference type="InterPro" id="IPR008942">
    <property type="entry name" value="ENTH_VHS"/>
</dbReference>
<accession>A0A4U0UJD1</accession>
<evidence type="ECO:0000256" key="1">
    <source>
        <dbReference type="ARBA" id="ARBA00011446"/>
    </source>
</evidence>
<evidence type="ECO:0000259" key="3">
    <source>
        <dbReference type="PROSITE" id="PS50179"/>
    </source>
</evidence>
<reference evidence="4 5" key="1">
    <citation type="submission" date="2017-03" db="EMBL/GenBank/DDBJ databases">
        <title>Genomes of endolithic fungi from Antarctica.</title>
        <authorList>
            <person name="Coleine C."/>
            <person name="Masonjones S."/>
            <person name="Stajich J.E."/>
        </authorList>
    </citation>
    <scope>NUCLEOTIDE SEQUENCE [LARGE SCALE GENOMIC DNA]</scope>
    <source>
        <strain evidence="4 5">CCFEE 5311</strain>
    </source>
</reference>
<dbReference type="CDD" id="cd14232">
    <property type="entry name" value="GAT_LSB5"/>
    <property type="match status" value="1"/>
</dbReference>
<dbReference type="Pfam" id="PF00790">
    <property type="entry name" value="VHS"/>
    <property type="match status" value="1"/>
</dbReference>
<dbReference type="GO" id="GO:0035091">
    <property type="term" value="F:phosphatidylinositol binding"/>
    <property type="evidence" value="ECO:0007669"/>
    <property type="project" value="InterPro"/>
</dbReference>
<feature type="region of interest" description="Disordered" evidence="2">
    <location>
        <begin position="580"/>
        <end position="626"/>
    </location>
</feature>
<sequence length="1090" mass="116396">MADSMPAGVATPIKSRSFSDPPTATLAPSPSFHERIRKGSKDDHAVPTTPGGRSITSPGSRRPDFLARGLSLQMPTRLDMPSPAHFREAIVPLSPKLDERDIFVQSQNLSASPATSLPRHSRGLDFSRACTTLHHFTTAEQSSPDSSPVITQKGIAIPLRKGSISSMMLDSPSLNGLGSMPWTSIAPGRSTVSSSVGSVNMMGSESENSDSDEDASMGGEDQEDAIFTTPQVQKLQNPSAATPFTGPQTPGGSAAWGAGTHFSPAQASLMRTMRRARVSKAGRNSRKSSGSADNSGYSSLASPRTGSPPPVRSIEGGAALSAGYYPWQTSAAKSRRESLAMGTDGLHLSSGNDSGDEASLTTPSTPGVVRRPVTRRGNLLPKTKGFARIRAALMEEAAPVDTEIRRESETIRQVRERDNSVPDLDHEARPGTATATASPNLLPAVPEHTQEYFGRDLDSELSNTNKGLGVNFAAHASRHSGGTDYWHRFDPSMRTPPPPSFPRHSSSMMSDINMDSPAPGNGPLMAGNDAFWRRPRARSSASDASDAFPAPSSTNGVGGAVSSGMNDDVVLRNFKRRREDDTDIATTKRRAVSPGLSAQNSPVLTQSPVLRSTAGEGGWGQPPDRRKESIVMSFSEPNSQLQLHAARSNSGGSAASMPPGGTAVVPLQGKKLGLQGMFDTNDGLMKMSIDEQYEEDDVGGIIDLVDVVRIQNSGPTEAARALRKKLKYGGPHQQIRALVILDGLIQNAGSRFQRGFLDEPLLERLRLMAREEMVDPEVRKKCQVLFVQWANAYKSTPGLESIANLYKELPRTQRPAAARSKVLRETEPHDSGDDSAFESLQPSAPASANRSRASSNTSAPPAAAPSRPATLTPTSSGFSSKLARGRSKFSSSKGGFNLAREKENMTNCIARASIASTNLLNGLQLLNRETQRVSQNPEVLNRFETCKTLRRQILLYIQHVESDEWIGSLVNANDELVKALTAYEIMDRSIDDDSDSDVDGPPASSAGHTRNVPADTQQQLAGLHLGGDPKAPSPAKPPRPAAPTGLAMPAKPSFPAAPQDAGEDEDDPFGDGHAAPTPARERPGMTWREV</sequence>
<dbReference type="GO" id="GO:0043130">
    <property type="term" value="F:ubiquitin binding"/>
    <property type="evidence" value="ECO:0007669"/>
    <property type="project" value="InterPro"/>
</dbReference>
<gene>
    <name evidence="4" type="ORF">B0A54_12962</name>
</gene>
<dbReference type="InterPro" id="IPR044103">
    <property type="entry name" value="GAT_LSB5"/>
</dbReference>
<evidence type="ECO:0000313" key="5">
    <source>
        <dbReference type="Proteomes" id="UP000310066"/>
    </source>
</evidence>
<feature type="compositionally biased region" description="Polar residues" evidence="2">
    <location>
        <begin position="596"/>
        <end position="610"/>
    </location>
</feature>
<feature type="compositionally biased region" description="Pro residues" evidence="2">
    <location>
        <begin position="1031"/>
        <end position="1041"/>
    </location>
</feature>
<dbReference type="GO" id="GO:0007015">
    <property type="term" value="P:actin filament organization"/>
    <property type="evidence" value="ECO:0007669"/>
    <property type="project" value="InterPro"/>
</dbReference>
<feature type="compositionally biased region" description="Low complexity" evidence="2">
    <location>
        <begin position="361"/>
        <end position="371"/>
    </location>
</feature>
<name>A0A4U0UJD1_9PEZI</name>
<feature type="region of interest" description="Disordered" evidence="2">
    <location>
        <begin position="274"/>
        <end position="314"/>
    </location>
</feature>
<feature type="region of interest" description="Disordered" evidence="2">
    <location>
        <begin position="813"/>
        <end position="895"/>
    </location>
</feature>
<feature type="compositionally biased region" description="Basic residues" evidence="2">
    <location>
        <begin position="274"/>
        <end position="286"/>
    </location>
</feature>
<dbReference type="EMBL" id="NAJP01000066">
    <property type="protein sequence ID" value="TKA35793.1"/>
    <property type="molecule type" value="Genomic_DNA"/>
</dbReference>
<dbReference type="PANTHER" id="PTHR42106">
    <property type="entry name" value="CHROMOSOME 10, WHOLE GENOME SHOTGUN SEQUENCE"/>
    <property type="match status" value="1"/>
</dbReference>
<feature type="compositionally biased region" description="Basic and acidic residues" evidence="2">
    <location>
        <begin position="822"/>
        <end position="832"/>
    </location>
</feature>
<feature type="compositionally biased region" description="Polar residues" evidence="2">
    <location>
        <begin position="233"/>
        <end position="251"/>
    </location>
</feature>
<dbReference type="Gene3D" id="1.25.40.90">
    <property type="match status" value="1"/>
</dbReference>